<keyword evidence="4 13" id="KW-0963">Cytoplasm</keyword>
<dbReference type="HOGENOM" id="CLU_013528_0_1_9"/>
<dbReference type="GO" id="GO:0006423">
    <property type="term" value="P:cysteinyl-tRNA aminoacylation"/>
    <property type="evidence" value="ECO:0007669"/>
    <property type="project" value="UniProtKB-UniRule"/>
</dbReference>
<gene>
    <name evidence="13" type="primary">cysS</name>
    <name evidence="15" type="ordered locus">Sulac_0252</name>
</gene>
<dbReference type="Pfam" id="PF01406">
    <property type="entry name" value="tRNA-synt_1e"/>
    <property type="match status" value="1"/>
</dbReference>
<keyword evidence="11 13" id="KW-0030">Aminoacyl-tRNA synthetase</keyword>
<comment type="subcellular location">
    <subcellularLocation>
        <location evidence="1 13">Cytoplasm</location>
    </subcellularLocation>
</comment>
<dbReference type="Pfam" id="PF09190">
    <property type="entry name" value="DALR_2"/>
    <property type="match status" value="1"/>
</dbReference>
<sequence length="472" mass="54275">MIQVYDSLRRAKVPLTPREPGHVKIYVCGVTPYAESHLGHARPAVVWDVIRRHLRRRGYRVTFVQNFTDIDDKIIARSRQLGMSAAELAERHIQQYEMVMKRLGVRPPDFSPRVTDNIATIIGFIQQLVDRGAAYSSHGDVYFRVARDPLYGSLSGRQLKDMREGARIEPSPWKQAPEDFALWKAAEPGEPAWESPWGLGRPGWHIECSAMSCQYLGDVFDMHGGGLDLIFPHHENERAQSRAYLGHEPVTLWVHNGLITRGQVKMSKSLDNGIGLTELLDRFPPEIVRTYLLTVHYRSPLDFQEDYLRDWQQAIERVWRLWDEVRTADAPRHWVQEEWMERLQSFEARFLETLDDDFNTARAFADVFDMIRDVRAGMTTPFRDDARAWGRKNLEIADEILGFLPAECSPTTEVDGSSEGLLAQVLALRDNARRQRQFAWADALRDVLIKSGYDVEDTPEGTRVHRRTSGPQ</sequence>
<dbReference type="PRINTS" id="PR00983">
    <property type="entry name" value="TRNASYNTHCYS"/>
</dbReference>
<evidence type="ECO:0000256" key="13">
    <source>
        <dbReference type="HAMAP-Rule" id="MF_00041"/>
    </source>
</evidence>
<dbReference type="Gene3D" id="3.40.50.620">
    <property type="entry name" value="HUPs"/>
    <property type="match status" value="1"/>
</dbReference>
<keyword evidence="9 13" id="KW-0067">ATP-binding</keyword>
<evidence type="ECO:0000256" key="5">
    <source>
        <dbReference type="ARBA" id="ARBA00022598"/>
    </source>
</evidence>
<feature type="binding site" evidence="13">
    <location>
        <position position="237"/>
    </location>
    <ligand>
        <name>Zn(2+)</name>
        <dbReference type="ChEBI" id="CHEBI:29105"/>
    </ligand>
</feature>
<feature type="short sequence motif" description="'HIGH' region" evidence="13">
    <location>
        <begin position="30"/>
        <end position="40"/>
    </location>
</feature>
<evidence type="ECO:0000256" key="10">
    <source>
        <dbReference type="ARBA" id="ARBA00022917"/>
    </source>
</evidence>
<keyword evidence="5 13" id="KW-0436">Ligase</keyword>
<dbReference type="PANTHER" id="PTHR10890">
    <property type="entry name" value="CYSTEINYL-TRNA SYNTHETASE"/>
    <property type="match status" value="1"/>
</dbReference>
<dbReference type="GO" id="GO:0005524">
    <property type="term" value="F:ATP binding"/>
    <property type="evidence" value="ECO:0007669"/>
    <property type="project" value="UniProtKB-UniRule"/>
</dbReference>
<reference evidence="16" key="1">
    <citation type="submission" date="2011-12" db="EMBL/GenBank/DDBJ databases">
        <title>The complete genome of chromosome of Sulfobacillus acidophilus DSM 10332.</title>
        <authorList>
            <person name="Lucas S."/>
            <person name="Han J."/>
            <person name="Lapidus A."/>
            <person name="Bruce D."/>
            <person name="Goodwin L."/>
            <person name="Pitluck S."/>
            <person name="Peters L."/>
            <person name="Kyrpides N."/>
            <person name="Mavromatis K."/>
            <person name="Ivanova N."/>
            <person name="Mikhailova N."/>
            <person name="Chertkov O."/>
            <person name="Saunders E."/>
            <person name="Detter J.C."/>
            <person name="Tapia R."/>
            <person name="Han C."/>
            <person name="Land M."/>
            <person name="Hauser L."/>
            <person name="Markowitz V."/>
            <person name="Cheng J.-F."/>
            <person name="Hugenholtz P."/>
            <person name="Woyke T."/>
            <person name="Wu D."/>
            <person name="Pukall R."/>
            <person name="Gehrich-Schroeter G."/>
            <person name="Schneider S."/>
            <person name="Klenk H.-P."/>
            <person name="Eisen J.A."/>
        </authorList>
    </citation>
    <scope>NUCLEOTIDE SEQUENCE [LARGE SCALE GENOMIC DNA]</scope>
    <source>
        <strain evidence="16">ATCC 700253 / DSM 10332 / NAL</strain>
    </source>
</reference>
<dbReference type="SMART" id="SM00840">
    <property type="entry name" value="DALR_2"/>
    <property type="match status" value="1"/>
</dbReference>
<dbReference type="PATRIC" id="fig|679936.5.peg.257"/>
<evidence type="ECO:0000256" key="2">
    <source>
        <dbReference type="ARBA" id="ARBA00005594"/>
    </source>
</evidence>
<evidence type="ECO:0000256" key="7">
    <source>
        <dbReference type="ARBA" id="ARBA00022741"/>
    </source>
</evidence>
<comment type="cofactor">
    <cofactor evidence="13">
        <name>Zn(2+)</name>
        <dbReference type="ChEBI" id="CHEBI:29105"/>
    </cofactor>
    <text evidence="13">Binds 1 zinc ion per subunit.</text>
</comment>
<dbReference type="EMBL" id="CP003179">
    <property type="protein sequence ID" value="AEW03821.1"/>
    <property type="molecule type" value="Genomic_DNA"/>
</dbReference>
<dbReference type="PANTHER" id="PTHR10890:SF3">
    <property type="entry name" value="CYSTEINE--TRNA LIGASE, CYTOPLASMIC"/>
    <property type="match status" value="1"/>
</dbReference>
<comment type="catalytic activity">
    <reaction evidence="12 13">
        <text>tRNA(Cys) + L-cysteine + ATP = L-cysteinyl-tRNA(Cys) + AMP + diphosphate</text>
        <dbReference type="Rhea" id="RHEA:17773"/>
        <dbReference type="Rhea" id="RHEA-COMP:9661"/>
        <dbReference type="Rhea" id="RHEA-COMP:9679"/>
        <dbReference type="ChEBI" id="CHEBI:30616"/>
        <dbReference type="ChEBI" id="CHEBI:33019"/>
        <dbReference type="ChEBI" id="CHEBI:35235"/>
        <dbReference type="ChEBI" id="CHEBI:78442"/>
        <dbReference type="ChEBI" id="CHEBI:78517"/>
        <dbReference type="ChEBI" id="CHEBI:456215"/>
        <dbReference type="EC" id="6.1.1.16"/>
    </reaction>
</comment>
<comment type="subunit">
    <text evidence="3 13">Monomer.</text>
</comment>
<dbReference type="SUPFAM" id="SSF52374">
    <property type="entry name" value="Nucleotidylyl transferase"/>
    <property type="match status" value="1"/>
</dbReference>
<dbReference type="AlphaFoldDB" id="G8TWX3"/>
<feature type="binding site" evidence="13">
    <location>
        <position position="268"/>
    </location>
    <ligand>
        <name>ATP</name>
        <dbReference type="ChEBI" id="CHEBI:30616"/>
    </ligand>
</feature>
<dbReference type="EC" id="6.1.1.16" evidence="13"/>
<dbReference type="InterPro" id="IPR014729">
    <property type="entry name" value="Rossmann-like_a/b/a_fold"/>
</dbReference>
<proteinExistence type="inferred from homology"/>
<dbReference type="HAMAP" id="MF_00041">
    <property type="entry name" value="Cys_tRNA_synth"/>
    <property type="match status" value="1"/>
</dbReference>
<reference evidence="15 16" key="2">
    <citation type="journal article" date="2012" name="Stand. Genomic Sci.">
        <title>Complete genome sequence of the moderately thermophilic mineral-sulfide-oxidizing firmicute Sulfobacillus acidophilus type strain (NAL(T)).</title>
        <authorList>
            <person name="Anderson I."/>
            <person name="Chertkov O."/>
            <person name="Chen A."/>
            <person name="Saunders E."/>
            <person name="Lapidus A."/>
            <person name="Nolan M."/>
            <person name="Lucas S."/>
            <person name="Hammon N."/>
            <person name="Deshpande S."/>
            <person name="Cheng J.F."/>
            <person name="Han C."/>
            <person name="Tapia R."/>
            <person name="Goodwin L.A."/>
            <person name="Pitluck S."/>
            <person name="Liolios K."/>
            <person name="Pagani I."/>
            <person name="Ivanova N."/>
            <person name="Mikhailova N."/>
            <person name="Pati A."/>
            <person name="Palaniappan K."/>
            <person name="Land M."/>
            <person name="Pan C."/>
            <person name="Rohde M."/>
            <person name="Pukall R."/>
            <person name="Goker M."/>
            <person name="Detter J.C."/>
            <person name="Woyke T."/>
            <person name="Bristow J."/>
            <person name="Eisen J.A."/>
            <person name="Markowitz V."/>
            <person name="Hugenholtz P."/>
            <person name="Kyrpides N.C."/>
            <person name="Klenk H.P."/>
            <person name="Mavromatis K."/>
        </authorList>
    </citation>
    <scope>NUCLEOTIDE SEQUENCE [LARGE SCALE GENOMIC DNA]</scope>
    <source>
        <strain evidence="16">ATCC 700253 / DSM 10332 / NAL</strain>
    </source>
</reference>
<evidence type="ECO:0000256" key="6">
    <source>
        <dbReference type="ARBA" id="ARBA00022723"/>
    </source>
</evidence>
<feature type="domain" description="Cysteinyl-tRNA synthetase class Ia DALR" evidence="14">
    <location>
        <begin position="349"/>
        <end position="410"/>
    </location>
</feature>
<evidence type="ECO:0000256" key="12">
    <source>
        <dbReference type="ARBA" id="ARBA00047398"/>
    </source>
</evidence>
<evidence type="ECO:0000256" key="1">
    <source>
        <dbReference type="ARBA" id="ARBA00004496"/>
    </source>
</evidence>
<keyword evidence="10 13" id="KW-0648">Protein biosynthesis</keyword>
<evidence type="ECO:0000256" key="3">
    <source>
        <dbReference type="ARBA" id="ARBA00011245"/>
    </source>
</evidence>
<dbReference type="NCBIfam" id="TIGR00435">
    <property type="entry name" value="cysS"/>
    <property type="match status" value="1"/>
</dbReference>
<evidence type="ECO:0000256" key="4">
    <source>
        <dbReference type="ARBA" id="ARBA00022490"/>
    </source>
</evidence>
<evidence type="ECO:0000313" key="15">
    <source>
        <dbReference type="EMBL" id="AEW03821.1"/>
    </source>
</evidence>
<organism evidence="15 16">
    <name type="scientific">Sulfobacillus acidophilus (strain ATCC 700253 / DSM 10332 / NAL)</name>
    <dbReference type="NCBI Taxonomy" id="679936"/>
    <lineage>
        <taxon>Bacteria</taxon>
        <taxon>Bacillati</taxon>
        <taxon>Bacillota</taxon>
        <taxon>Clostridia</taxon>
        <taxon>Eubacteriales</taxon>
        <taxon>Clostridiales Family XVII. Incertae Sedis</taxon>
        <taxon>Sulfobacillus</taxon>
    </lineage>
</organism>
<dbReference type="GO" id="GO:0004817">
    <property type="term" value="F:cysteine-tRNA ligase activity"/>
    <property type="evidence" value="ECO:0007669"/>
    <property type="project" value="UniProtKB-UniRule"/>
</dbReference>
<feature type="binding site" evidence="13">
    <location>
        <position position="208"/>
    </location>
    <ligand>
        <name>Zn(2+)</name>
        <dbReference type="ChEBI" id="CHEBI:29105"/>
    </ligand>
</feature>
<dbReference type="InterPro" id="IPR015273">
    <property type="entry name" value="Cys-tRNA-synt_Ia_DALR"/>
</dbReference>
<dbReference type="Proteomes" id="UP000005439">
    <property type="component" value="Chromosome"/>
</dbReference>
<dbReference type="InterPro" id="IPR009080">
    <property type="entry name" value="tRNAsynth_Ia_anticodon-bd"/>
</dbReference>
<dbReference type="GO" id="GO:0005829">
    <property type="term" value="C:cytosol"/>
    <property type="evidence" value="ECO:0007669"/>
    <property type="project" value="TreeGrafter"/>
</dbReference>
<evidence type="ECO:0000259" key="14">
    <source>
        <dbReference type="SMART" id="SM00840"/>
    </source>
</evidence>
<keyword evidence="16" id="KW-1185">Reference proteome</keyword>
<evidence type="ECO:0000256" key="9">
    <source>
        <dbReference type="ARBA" id="ARBA00022840"/>
    </source>
</evidence>
<dbReference type="CDD" id="cd00672">
    <property type="entry name" value="CysRS_core"/>
    <property type="match status" value="1"/>
</dbReference>
<feature type="binding site" evidence="13">
    <location>
        <position position="233"/>
    </location>
    <ligand>
        <name>Zn(2+)</name>
        <dbReference type="ChEBI" id="CHEBI:29105"/>
    </ligand>
</feature>
<dbReference type="InterPro" id="IPR032678">
    <property type="entry name" value="tRNA-synt_1_cat_dom"/>
</dbReference>
<dbReference type="KEGG" id="sap:Sulac_0252"/>
<name>G8TWX3_SULAD</name>
<dbReference type="Gene3D" id="1.20.120.1910">
    <property type="entry name" value="Cysteine-tRNA ligase, C-terminal anti-codon recognition domain"/>
    <property type="match status" value="1"/>
</dbReference>
<keyword evidence="7 13" id="KW-0547">Nucleotide-binding</keyword>
<dbReference type="InterPro" id="IPR015803">
    <property type="entry name" value="Cys-tRNA-ligase"/>
</dbReference>
<dbReference type="SUPFAM" id="SSF47323">
    <property type="entry name" value="Anticodon-binding domain of a subclass of class I aminoacyl-tRNA synthetases"/>
    <property type="match status" value="1"/>
</dbReference>
<evidence type="ECO:0000256" key="8">
    <source>
        <dbReference type="ARBA" id="ARBA00022833"/>
    </source>
</evidence>
<accession>G8TWX3</accession>
<dbReference type="STRING" id="679936.Sulac_0252"/>
<dbReference type="GO" id="GO:0008270">
    <property type="term" value="F:zinc ion binding"/>
    <property type="evidence" value="ECO:0007669"/>
    <property type="project" value="UniProtKB-UniRule"/>
</dbReference>
<evidence type="ECO:0000256" key="11">
    <source>
        <dbReference type="ARBA" id="ARBA00023146"/>
    </source>
</evidence>
<keyword evidence="8 13" id="KW-0862">Zinc</keyword>
<evidence type="ECO:0000313" key="16">
    <source>
        <dbReference type="Proteomes" id="UP000005439"/>
    </source>
</evidence>
<dbReference type="InterPro" id="IPR024909">
    <property type="entry name" value="Cys-tRNA/MSH_ligase"/>
</dbReference>
<feature type="short sequence motif" description="'KMSKS' region" evidence="13">
    <location>
        <begin position="265"/>
        <end position="269"/>
    </location>
</feature>
<comment type="similarity">
    <text evidence="2 13">Belongs to the class-I aminoacyl-tRNA synthetase family.</text>
</comment>
<feature type="binding site" evidence="13">
    <location>
        <position position="28"/>
    </location>
    <ligand>
        <name>Zn(2+)</name>
        <dbReference type="ChEBI" id="CHEBI:29105"/>
    </ligand>
</feature>
<protein>
    <recommendedName>
        <fullName evidence="13">Cysteine--tRNA ligase</fullName>
        <ecNumber evidence="13">6.1.1.16</ecNumber>
    </recommendedName>
    <alternativeName>
        <fullName evidence="13">Cysteinyl-tRNA synthetase</fullName>
        <shortName evidence="13">CysRS</shortName>
    </alternativeName>
</protein>
<keyword evidence="6 13" id="KW-0479">Metal-binding</keyword>